<accession>A0AA36H261</accession>
<evidence type="ECO:0000313" key="3">
    <source>
        <dbReference type="Proteomes" id="UP001176961"/>
    </source>
</evidence>
<comment type="caution">
    <text evidence="2">The sequence shown here is derived from an EMBL/GenBank/DDBJ whole genome shotgun (WGS) entry which is preliminary data.</text>
</comment>
<protein>
    <recommendedName>
        <fullName evidence="1">HAT C-terminal dimerisation domain-containing protein</fullName>
    </recommendedName>
</protein>
<dbReference type="AlphaFoldDB" id="A0AA36H261"/>
<dbReference type="Proteomes" id="UP001176961">
    <property type="component" value="Unassembled WGS sequence"/>
</dbReference>
<organism evidence="2 3">
    <name type="scientific">Cylicocyclus nassatus</name>
    <name type="common">Nematode worm</name>
    <dbReference type="NCBI Taxonomy" id="53992"/>
    <lineage>
        <taxon>Eukaryota</taxon>
        <taxon>Metazoa</taxon>
        <taxon>Ecdysozoa</taxon>
        <taxon>Nematoda</taxon>
        <taxon>Chromadorea</taxon>
        <taxon>Rhabditida</taxon>
        <taxon>Rhabditina</taxon>
        <taxon>Rhabditomorpha</taxon>
        <taxon>Strongyloidea</taxon>
        <taxon>Strongylidae</taxon>
        <taxon>Cylicocyclus</taxon>
    </lineage>
</organism>
<dbReference type="GO" id="GO:0046983">
    <property type="term" value="F:protein dimerization activity"/>
    <property type="evidence" value="ECO:0007669"/>
    <property type="project" value="InterPro"/>
</dbReference>
<evidence type="ECO:0000259" key="1">
    <source>
        <dbReference type="Pfam" id="PF05699"/>
    </source>
</evidence>
<sequence length="439" mass="50642">MGGWVNEPGLSKSLKQHAMQKMLALSSDGAAVMSGHVHGVFAKLKDMIAEETEADLYPRNNLLISVCMTYRDFTARVPMGYVNDEIERIDTDFLDNYPNQDDRRLLAYKPRAFAEFTLDRYSQSEGDHEERERLLDWHLFRNLARTTSYEESPPDLDNPEVTFSLEDAPESSEVDLRHHSLAKRYEDFDWNNAVYPCIICFYNEMKQALDAQFVNKPHEFNNIDLLALDNIIHDIIEFNGDFENGFVDYVQTQTSSTEDARAILLWELTHLIQIFVNSKFWIPLKYLFVVYRTLLQYNKELHVPDEVQQAIKCVLILPASNADPQRSFSAANRLTREERSTIKRESLDNIMTVQRNGPSILTVELQQLALQWMHPAPGLGLDPGMPSNLAREGSLMKAVKENLAKGVAYELAKLHVRRHMMVHRPNARKDTEEIKKRLL</sequence>
<reference evidence="2" key="1">
    <citation type="submission" date="2023-07" db="EMBL/GenBank/DDBJ databases">
        <authorList>
            <consortium name="CYATHOMIX"/>
        </authorList>
    </citation>
    <scope>NUCLEOTIDE SEQUENCE</scope>
    <source>
        <strain evidence="2">N/A</strain>
    </source>
</reference>
<dbReference type="EMBL" id="CATQJL010000305">
    <property type="protein sequence ID" value="CAJ0602701.1"/>
    <property type="molecule type" value="Genomic_DNA"/>
</dbReference>
<dbReference type="InterPro" id="IPR008906">
    <property type="entry name" value="HATC_C_dom"/>
</dbReference>
<proteinExistence type="predicted"/>
<keyword evidence="3" id="KW-1185">Reference proteome</keyword>
<evidence type="ECO:0000313" key="2">
    <source>
        <dbReference type="EMBL" id="CAJ0602701.1"/>
    </source>
</evidence>
<name>A0AA36H261_CYLNA</name>
<dbReference type="Pfam" id="PF05699">
    <property type="entry name" value="Dimer_Tnp_hAT"/>
    <property type="match status" value="1"/>
</dbReference>
<gene>
    <name evidence="2" type="ORF">CYNAS_LOCUS14684</name>
</gene>
<feature type="domain" description="HAT C-terminal dimerisation" evidence="1">
    <location>
        <begin position="307"/>
        <end position="356"/>
    </location>
</feature>